<dbReference type="HOGENOM" id="CLU_2814279_0_0_1"/>
<reference evidence="1 2" key="1">
    <citation type="journal article" date="2010" name="Nature">
        <title>Perigord black truffle genome uncovers evolutionary origins and mechanisms of symbiosis.</title>
        <authorList>
            <person name="Martin F."/>
            <person name="Kohler A."/>
            <person name="Murat C."/>
            <person name="Balestrini R."/>
            <person name="Coutinho P.M."/>
            <person name="Jaillon O."/>
            <person name="Montanini B."/>
            <person name="Morin E."/>
            <person name="Noel B."/>
            <person name="Percudani R."/>
            <person name="Porcel B."/>
            <person name="Rubini A."/>
            <person name="Amicucci A."/>
            <person name="Amselem J."/>
            <person name="Anthouard V."/>
            <person name="Arcioni S."/>
            <person name="Artiguenave F."/>
            <person name="Aury J.M."/>
            <person name="Ballario P."/>
            <person name="Bolchi A."/>
            <person name="Brenna A."/>
            <person name="Brun A."/>
            <person name="Buee M."/>
            <person name="Cantarel B."/>
            <person name="Chevalier G."/>
            <person name="Couloux A."/>
            <person name="Da Silva C."/>
            <person name="Denoeud F."/>
            <person name="Duplessis S."/>
            <person name="Ghignone S."/>
            <person name="Hilselberger B."/>
            <person name="Iotti M."/>
            <person name="Marcais B."/>
            <person name="Mello A."/>
            <person name="Miranda M."/>
            <person name="Pacioni G."/>
            <person name="Quesneville H."/>
            <person name="Riccioni C."/>
            <person name="Ruotolo R."/>
            <person name="Splivallo R."/>
            <person name="Stocchi V."/>
            <person name="Tisserant E."/>
            <person name="Viscomi A.R."/>
            <person name="Zambonelli A."/>
            <person name="Zampieri E."/>
            <person name="Henrissat B."/>
            <person name="Lebrun M.H."/>
            <person name="Paolocci F."/>
            <person name="Bonfante P."/>
            <person name="Ottonello S."/>
            <person name="Wincker P."/>
        </authorList>
    </citation>
    <scope>NUCLEOTIDE SEQUENCE [LARGE SCALE GENOMIC DNA]</scope>
    <source>
        <strain evidence="1 2">Mel28</strain>
    </source>
</reference>
<sequence>MKLLEEVLVFRHVRRLRLQNDACAREYRHCCTSIVLYSYLVLAWWARLDKRSPLSTRVSYKYDTVLE</sequence>
<dbReference type="AlphaFoldDB" id="D5G9K9"/>
<dbReference type="KEGG" id="tml:GSTUM_00003367001"/>
<proteinExistence type="predicted"/>
<name>D5G9K9_TUBMM</name>
<accession>D5G9K9</accession>
<dbReference type="GeneID" id="9185339"/>
<dbReference type="RefSeq" id="XP_002837011.1">
    <property type="nucleotide sequence ID" value="XM_002836965.1"/>
</dbReference>
<dbReference type="Proteomes" id="UP000006911">
    <property type="component" value="Unassembled WGS sequence"/>
</dbReference>
<dbReference type="EMBL" id="FN430062">
    <property type="protein sequence ID" value="CAZ81202.1"/>
    <property type="molecule type" value="Genomic_DNA"/>
</dbReference>
<organism evidence="1 2">
    <name type="scientific">Tuber melanosporum (strain Mel28)</name>
    <name type="common">Perigord black truffle</name>
    <dbReference type="NCBI Taxonomy" id="656061"/>
    <lineage>
        <taxon>Eukaryota</taxon>
        <taxon>Fungi</taxon>
        <taxon>Dikarya</taxon>
        <taxon>Ascomycota</taxon>
        <taxon>Pezizomycotina</taxon>
        <taxon>Pezizomycetes</taxon>
        <taxon>Pezizales</taxon>
        <taxon>Tuberaceae</taxon>
        <taxon>Tuber</taxon>
    </lineage>
</organism>
<keyword evidence="2" id="KW-1185">Reference proteome</keyword>
<evidence type="ECO:0000313" key="1">
    <source>
        <dbReference type="EMBL" id="CAZ81202.1"/>
    </source>
</evidence>
<dbReference type="InParanoid" id="D5G9K9"/>
<protein>
    <submittedName>
        <fullName evidence="1">(Perigord truffle) hypothetical protein</fullName>
    </submittedName>
</protein>
<gene>
    <name evidence="1" type="ORF">GSTUM_00003367001</name>
</gene>
<evidence type="ECO:0000313" key="2">
    <source>
        <dbReference type="Proteomes" id="UP000006911"/>
    </source>
</evidence>